<keyword evidence="2" id="KW-1185">Reference proteome</keyword>
<dbReference type="PANTHER" id="PTHR47512:SF5">
    <property type="entry name" value="NB-ARC DOMAIN CONTAINING PROTEIN"/>
    <property type="match status" value="1"/>
</dbReference>
<sequence length="304" mass="33241">METPSSTRRVTRSQVIAANSNSTNNTSMSKIIKESEKKEVTKKSALLDITNGSPIVGLATGILETPSSAVSRSTQRRKCCTPGSGEALLRGQVKNLLQMVEEEAEISKSSLGKRPNFFHVVNSPMSLVAPTPANTPLMDLSANDLLPPVTASPVEDKFIISQILNKIMYEGKKQESVESETSSNNITRSLLLDFYDKSESSVCSSVFAYQEKEEERDDKYEEIDEDGGLVVDELCEAMNNINVNGGGQKFAGFVYNSDDEFEGVEKCDEFEGVEKCDEFEGVLHLKGLPTPKAKSTCVSLSKIE</sequence>
<dbReference type="OrthoDB" id="162989at2759"/>
<organism evidence="1 2">
    <name type="scientific">Anisodus acutangulus</name>
    <dbReference type="NCBI Taxonomy" id="402998"/>
    <lineage>
        <taxon>Eukaryota</taxon>
        <taxon>Viridiplantae</taxon>
        <taxon>Streptophyta</taxon>
        <taxon>Embryophyta</taxon>
        <taxon>Tracheophyta</taxon>
        <taxon>Spermatophyta</taxon>
        <taxon>Magnoliopsida</taxon>
        <taxon>eudicotyledons</taxon>
        <taxon>Gunneridae</taxon>
        <taxon>Pentapetalae</taxon>
        <taxon>asterids</taxon>
        <taxon>lamiids</taxon>
        <taxon>Solanales</taxon>
        <taxon>Solanaceae</taxon>
        <taxon>Solanoideae</taxon>
        <taxon>Hyoscyameae</taxon>
        <taxon>Anisodus</taxon>
    </lineage>
</organism>
<dbReference type="EMBL" id="JAJAGQ010000011">
    <property type="protein sequence ID" value="KAJ8550128.1"/>
    <property type="molecule type" value="Genomic_DNA"/>
</dbReference>
<reference evidence="2" key="1">
    <citation type="journal article" date="2023" name="Proc. Natl. Acad. Sci. U.S.A.">
        <title>Genomic and structural basis for evolution of tropane alkaloid biosynthesis.</title>
        <authorList>
            <person name="Wanga Y.-J."/>
            <person name="Taina T."/>
            <person name="Yua J.-Y."/>
            <person name="Lia J."/>
            <person name="Xua B."/>
            <person name="Chenc J."/>
            <person name="D'Auriad J.C."/>
            <person name="Huanga J.-P."/>
            <person name="Huanga S.-X."/>
        </authorList>
    </citation>
    <scope>NUCLEOTIDE SEQUENCE [LARGE SCALE GENOMIC DNA]</scope>
    <source>
        <strain evidence="2">cv. KIB-2019</strain>
    </source>
</reference>
<dbReference type="Proteomes" id="UP001152561">
    <property type="component" value="Unassembled WGS sequence"/>
</dbReference>
<dbReference type="AlphaFoldDB" id="A0A9Q1RD01"/>
<name>A0A9Q1RD01_9SOLA</name>
<proteinExistence type="predicted"/>
<protein>
    <submittedName>
        <fullName evidence="1">Uncharacterized protein</fullName>
    </submittedName>
</protein>
<gene>
    <name evidence="1" type="ORF">K7X08_033835</name>
</gene>
<evidence type="ECO:0000313" key="2">
    <source>
        <dbReference type="Proteomes" id="UP001152561"/>
    </source>
</evidence>
<evidence type="ECO:0000313" key="1">
    <source>
        <dbReference type="EMBL" id="KAJ8550128.1"/>
    </source>
</evidence>
<comment type="caution">
    <text evidence="1">The sequence shown here is derived from an EMBL/GenBank/DDBJ whole genome shotgun (WGS) entry which is preliminary data.</text>
</comment>
<accession>A0A9Q1RD01</accession>
<dbReference type="PANTHER" id="PTHR47512">
    <property type="entry name" value="EXPRESSED PROTEIN"/>
    <property type="match status" value="1"/>
</dbReference>